<protein>
    <submittedName>
        <fullName evidence="4">SpoIIE family protein phosphatase</fullName>
    </submittedName>
</protein>
<dbReference type="PANTHER" id="PTHR43156:SF2">
    <property type="entry name" value="STAGE II SPORULATION PROTEIN E"/>
    <property type="match status" value="1"/>
</dbReference>
<comment type="caution">
    <text evidence="4">The sequence shown here is derived from an EMBL/GenBank/DDBJ whole genome shotgun (WGS) entry which is preliminary data.</text>
</comment>
<dbReference type="InterPro" id="IPR036890">
    <property type="entry name" value="HATPase_C_sf"/>
</dbReference>
<evidence type="ECO:0000259" key="2">
    <source>
        <dbReference type="PROSITE" id="PS50112"/>
    </source>
</evidence>
<keyword evidence="1" id="KW-0378">Hydrolase</keyword>
<dbReference type="InterPro" id="IPR000700">
    <property type="entry name" value="PAS-assoc_C"/>
</dbReference>
<dbReference type="EMBL" id="JAODWD010000006">
    <property type="protein sequence ID" value="MCT7661461.1"/>
    <property type="molecule type" value="Genomic_DNA"/>
</dbReference>
<dbReference type="InterPro" id="IPR052016">
    <property type="entry name" value="Bact_Sigma-Reg"/>
</dbReference>
<dbReference type="Pfam" id="PF00989">
    <property type="entry name" value="PAS"/>
    <property type="match status" value="1"/>
</dbReference>
<dbReference type="SMART" id="SM00091">
    <property type="entry name" value="PAS"/>
    <property type="match status" value="1"/>
</dbReference>
<dbReference type="PROSITE" id="PS50113">
    <property type="entry name" value="PAC"/>
    <property type="match status" value="1"/>
</dbReference>
<dbReference type="Gene3D" id="3.60.40.10">
    <property type="entry name" value="PPM-type phosphatase domain"/>
    <property type="match status" value="1"/>
</dbReference>
<proteinExistence type="predicted"/>
<dbReference type="Gene3D" id="3.30.450.20">
    <property type="entry name" value="PAS domain"/>
    <property type="match status" value="1"/>
</dbReference>
<dbReference type="SUPFAM" id="SSF55874">
    <property type="entry name" value="ATPase domain of HSP90 chaperone/DNA topoisomerase II/histidine kinase"/>
    <property type="match status" value="1"/>
</dbReference>
<organism evidence="4 5">
    <name type="scientific">Mycobacterium deserti</name>
    <dbReference type="NCBI Taxonomy" id="2978347"/>
    <lineage>
        <taxon>Bacteria</taxon>
        <taxon>Bacillati</taxon>
        <taxon>Actinomycetota</taxon>
        <taxon>Actinomycetes</taxon>
        <taxon>Mycobacteriales</taxon>
        <taxon>Mycobacteriaceae</taxon>
        <taxon>Mycobacterium</taxon>
    </lineage>
</organism>
<feature type="domain" description="PAC" evidence="3">
    <location>
        <begin position="174"/>
        <end position="226"/>
    </location>
</feature>
<dbReference type="Pfam" id="PF07228">
    <property type="entry name" value="SpoIIE"/>
    <property type="match status" value="1"/>
</dbReference>
<dbReference type="SUPFAM" id="SSF55785">
    <property type="entry name" value="PYP-like sensor domain (PAS domain)"/>
    <property type="match status" value="1"/>
</dbReference>
<evidence type="ECO:0000256" key="1">
    <source>
        <dbReference type="ARBA" id="ARBA00022801"/>
    </source>
</evidence>
<dbReference type="PANTHER" id="PTHR43156">
    <property type="entry name" value="STAGE II SPORULATION PROTEIN E-RELATED"/>
    <property type="match status" value="1"/>
</dbReference>
<gene>
    <name evidence="4" type="ORF">N4S67_23925</name>
</gene>
<dbReference type="SMART" id="SM00331">
    <property type="entry name" value="PP2C_SIG"/>
    <property type="match status" value="1"/>
</dbReference>
<dbReference type="InterPro" id="IPR013767">
    <property type="entry name" value="PAS_fold"/>
</dbReference>
<dbReference type="InterPro" id="IPR001932">
    <property type="entry name" value="PPM-type_phosphatase-like_dom"/>
</dbReference>
<evidence type="ECO:0000313" key="5">
    <source>
        <dbReference type="Proteomes" id="UP001206639"/>
    </source>
</evidence>
<dbReference type="InterPro" id="IPR017944">
    <property type="entry name" value="KaiA/RbsU_helical_domain_sf"/>
</dbReference>
<dbReference type="Pfam" id="PF08673">
    <property type="entry name" value="RsbU_N"/>
    <property type="match status" value="1"/>
</dbReference>
<dbReference type="Pfam" id="PF13581">
    <property type="entry name" value="HATPase_c_2"/>
    <property type="match status" value="1"/>
</dbReference>
<dbReference type="CDD" id="cd00130">
    <property type="entry name" value="PAS"/>
    <property type="match status" value="1"/>
</dbReference>
<dbReference type="InterPro" id="IPR036457">
    <property type="entry name" value="PPM-type-like_dom_sf"/>
</dbReference>
<feature type="domain" description="PAS" evidence="2">
    <location>
        <begin position="104"/>
        <end position="144"/>
    </location>
</feature>
<dbReference type="Gene3D" id="3.30.565.10">
    <property type="entry name" value="Histidine kinase-like ATPase, C-terminal domain"/>
    <property type="match status" value="1"/>
</dbReference>
<sequence>MSDFYDDYADALAAYLRTGDEASLAVGHDLGRRALGERRSVLEIIENHFRLVQRVLPDEQPDPATALHFLLQALAAVDVATRGFLDGTARYEQQRARADTLADRDEFRSALVNSLQEGFFVADQTGTVVEMNDAFAEITGYGPDGMPYRMPHPWVDDEADADARWSQLRVDGGVTAETPIRHRDGHRKYVVVAVNEVKAQDPDRHAYVGTIRDITSAHAATERERAVARLATAVSVAKSVDEVLSIMLAQCRIRLDARRLMVAIWQKDDGDPTVHVAGDPHVPSWQELDPDWRRTFEDARDWLPLTVTPVGAAPSAGTTRGFVAVLSGARDVVWCLEHNAARRVSAEDRHLVTALVGHLSLAMQHVRQFENSRKTSLTLQRSMLAPSALLPGFAVRYEPAVQPLEIGGDFYDVLELPGHRIGIVVGDCVGRGLPAAAVMGQLRASARALLLTGAEPATVLTQLDAVAALIPDAFCTTVFVAIVDTDAGMVRYSNAGHVPPVLTAGPSARELLTDGRSVPLAVQCDDPRPQAARPLAARSTLLIYTDGLVERRTIAIDNQIDLVAGLVADNADLPVETVADIVLSTLAPEQGYDDDVAIVIYRHAHAHAPLVIDTPADARQLTDIRHRLSAWLATIGVTEERSADIVLVVNEACSNCVEHAYRGRDRDRMCIQATERDANVVVSVSDSGSWKKPPADPGTRGRGLPLIHAVSDDVTLEGTEEGTTIAMTFRLSDGPQP</sequence>
<dbReference type="PROSITE" id="PS50112">
    <property type="entry name" value="PAS"/>
    <property type="match status" value="1"/>
</dbReference>
<dbReference type="InterPro" id="IPR029016">
    <property type="entry name" value="GAF-like_dom_sf"/>
</dbReference>
<dbReference type="Gene3D" id="3.30.450.40">
    <property type="match status" value="1"/>
</dbReference>
<dbReference type="Gene3D" id="1.10.1240.30">
    <property type="entry name" value="KaiA/RbsU domain"/>
    <property type="match status" value="1"/>
</dbReference>
<keyword evidence="5" id="KW-1185">Reference proteome</keyword>
<dbReference type="InterPro" id="IPR003594">
    <property type="entry name" value="HATPase_dom"/>
</dbReference>
<accession>A0ABT2MGQ1</accession>
<dbReference type="InterPro" id="IPR000014">
    <property type="entry name" value="PAS"/>
</dbReference>
<evidence type="ECO:0000313" key="4">
    <source>
        <dbReference type="EMBL" id="MCT7661461.1"/>
    </source>
</evidence>
<dbReference type="RefSeq" id="WP_260995523.1">
    <property type="nucleotide sequence ID" value="NZ_JAODWD010000006.1"/>
</dbReference>
<dbReference type="InterPro" id="IPR035965">
    <property type="entry name" value="PAS-like_dom_sf"/>
</dbReference>
<name>A0ABT2MGQ1_9MYCO</name>
<dbReference type="Proteomes" id="UP001206639">
    <property type="component" value="Unassembled WGS sequence"/>
</dbReference>
<dbReference type="NCBIfam" id="TIGR00229">
    <property type="entry name" value="sensory_box"/>
    <property type="match status" value="1"/>
</dbReference>
<dbReference type="CDD" id="cd16936">
    <property type="entry name" value="HATPase_RsbW-like"/>
    <property type="match status" value="1"/>
</dbReference>
<dbReference type="SUPFAM" id="SSF55781">
    <property type="entry name" value="GAF domain-like"/>
    <property type="match status" value="1"/>
</dbReference>
<reference evidence="5" key="1">
    <citation type="submission" date="2023-07" db="EMBL/GenBank/DDBJ databases">
        <authorList>
            <person name="Deng Y."/>
            <person name="Zhang Y.-Q."/>
        </authorList>
    </citation>
    <scope>NUCLEOTIDE SEQUENCE [LARGE SCALE GENOMIC DNA]</scope>
    <source>
        <strain evidence="5">CPCC 205710</strain>
    </source>
</reference>
<dbReference type="InterPro" id="IPR014787">
    <property type="entry name" value="PSer_Pase_RsbU_N"/>
</dbReference>
<evidence type="ECO:0000259" key="3">
    <source>
        <dbReference type="PROSITE" id="PS50113"/>
    </source>
</evidence>